<reference evidence="3 4" key="1">
    <citation type="submission" date="2014-04" db="EMBL/GenBank/DDBJ databases">
        <authorList>
            <consortium name="DOE Joint Genome Institute"/>
            <person name="Kuo A."/>
            <person name="Ruytinx J."/>
            <person name="Rineau F."/>
            <person name="Colpaert J."/>
            <person name="Kohler A."/>
            <person name="Nagy L.G."/>
            <person name="Floudas D."/>
            <person name="Copeland A."/>
            <person name="Barry K.W."/>
            <person name="Cichocki N."/>
            <person name="Veneault-Fourrey C."/>
            <person name="LaButti K."/>
            <person name="Lindquist E.A."/>
            <person name="Lipzen A."/>
            <person name="Lundell T."/>
            <person name="Morin E."/>
            <person name="Murat C."/>
            <person name="Sun H."/>
            <person name="Tunlid A."/>
            <person name="Henrissat B."/>
            <person name="Grigoriev I.V."/>
            <person name="Hibbett D.S."/>
            <person name="Martin F."/>
            <person name="Nordberg H.P."/>
            <person name="Cantor M.N."/>
            <person name="Hua S.X."/>
        </authorList>
    </citation>
    <scope>NUCLEOTIDE SEQUENCE [LARGE SCALE GENOMIC DNA]</scope>
    <source>
        <strain evidence="3 4">UH-Slu-Lm8-n1</strain>
    </source>
</reference>
<name>A0A0D0BB11_9AGAM</name>
<feature type="transmembrane region" description="Helical" evidence="2">
    <location>
        <begin position="208"/>
        <end position="228"/>
    </location>
</feature>
<feature type="compositionally biased region" description="Basic and acidic residues" evidence="1">
    <location>
        <begin position="260"/>
        <end position="272"/>
    </location>
</feature>
<evidence type="ECO:0000313" key="4">
    <source>
        <dbReference type="Proteomes" id="UP000054485"/>
    </source>
</evidence>
<gene>
    <name evidence="3" type="ORF">CY34DRAFT_709653</name>
</gene>
<keyword evidence="2" id="KW-0472">Membrane</keyword>
<feature type="region of interest" description="Disordered" evidence="1">
    <location>
        <begin position="252"/>
        <end position="272"/>
    </location>
</feature>
<organism evidence="3 4">
    <name type="scientific">Suillus luteus UH-Slu-Lm8-n1</name>
    <dbReference type="NCBI Taxonomy" id="930992"/>
    <lineage>
        <taxon>Eukaryota</taxon>
        <taxon>Fungi</taxon>
        <taxon>Dikarya</taxon>
        <taxon>Basidiomycota</taxon>
        <taxon>Agaricomycotina</taxon>
        <taxon>Agaricomycetes</taxon>
        <taxon>Agaricomycetidae</taxon>
        <taxon>Boletales</taxon>
        <taxon>Suillineae</taxon>
        <taxon>Suillaceae</taxon>
        <taxon>Suillus</taxon>
    </lineage>
</organism>
<evidence type="ECO:0000256" key="2">
    <source>
        <dbReference type="SAM" id="Phobius"/>
    </source>
</evidence>
<dbReference type="OrthoDB" id="2671633at2759"/>
<dbReference type="EMBL" id="KN835212">
    <property type="protein sequence ID" value="KIK43447.1"/>
    <property type="molecule type" value="Genomic_DNA"/>
</dbReference>
<sequence>MSDVGPCDTLKCSQTLDAHNNTPCIHRSRNVICTKQPKPIPTRWRPPSSPFPRLIFHIMCFCLTLHSDLDFMWKIFREPNGWEKFHTLYLTQINQLSTVQGLLLTTVAIFMSTPPPVKEIDYSASRPYTLLSESLVFSLFGLLSQLYTSVVGHSYRKQKTFKVLKRNRWLFLCHIIVLSIPVYIFGMSLLLLIFAISVTGFLSSSTSARMFTGATFALLFVCLFASILPSPFYSRLYKMLWGITNYVDDDDDDGDDDELDKEHSEKEAKGPA</sequence>
<keyword evidence="4" id="KW-1185">Reference proteome</keyword>
<reference evidence="4" key="2">
    <citation type="submission" date="2015-01" db="EMBL/GenBank/DDBJ databases">
        <title>Evolutionary Origins and Diversification of the Mycorrhizal Mutualists.</title>
        <authorList>
            <consortium name="DOE Joint Genome Institute"/>
            <consortium name="Mycorrhizal Genomics Consortium"/>
            <person name="Kohler A."/>
            <person name="Kuo A."/>
            <person name="Nagy L.G."/>
            <person name="Floudas D."/>
            <person name="Copeland A."/>
            <person name="Barry K.W."/>
            <person name="Cichocki N."/>
            <person name="Veneault-Fourrey C."/>
            <person name="LaButti K."/>
            <person name="Lindquist E.A."/>
            <person name="Lipzen A."/>
            <person name="Lundell T."/>
            <person name="Morin E."/>
            <person name="Murat C."/>
            <person name="Riley R."/>
            <person name="Ohm R."/>
            <person name="Sun H."/>
            <person name="Tunlid A."/>
            <person name="Henrissat B."/>
            <person name="Grigoriev I.V."/>
            <person name="Hibbett D.S."/>
            <person name="Martin F."/>
        </authorList>
    </citation>
    <scope>NUCLEOTIDE SEQUENCE [LARGE SCALE GENOMIC DNA]</scope>
    <source>
        <strain evidence="4">UH-Slu-Lm8-n1</strain>
    </source>
</reference>
<evidence type="ECO:0000313" key="3">
    <source>
        <dbReference type="EMBL" id="KIK43447.1"/>
    </source>
</evidence>
<keyword evidence="2" id="KW-0812">Transmembrane</keyword>
<dbReference type="HOGENOM" id="CLU_090752_0_0_1"/>
<protein>
    <submittedName>
        <fullName evidence="3">Unplaced genomic scaffold CY34scaffold_81, whole genome shotgun sequence</fullName>
    </submittedName>
</protein>
<dbReference type="InParanoid" id="A0A0D0BB11"/>
<keyword evidence="2" id="KW-1133">Transmembrane helix</keyword>
<accession>A0A0D0BB11</accession>
<evidence type="ECO:0000256" key="1">
    <source>
        <dbReference type="SAM" id="MobiDB-lite"/>
    </source>
</evidence>
<proteinExistence type="predicted"/>
<dbReference type="AlphaFoldDB" id="A0A0D0BB11"/>
<dbReference type="Proteomes" id="UP000054485">
    <property type="component" value="Unassembled WGS sequence"/>
</dbReference>
<feature type="transmembrane region" description="Helical" evidence="2">
    <location>
        <begin position="169"/>
        <end position="196"/>
    </location>
</feature>
<feature type="transmembrane region" description="Helical" evidence="2">
    <location>
        <begin position="130"/>
        <end position="148"/>
    </location>
</feature>